<evidence type="ECO:0000259" key="3">
    <source>
        <dbReference type="PROSITE" id="PS51269"/>
    </source>
</evidence>
<organism evidence="4 5">
    <name type="scientific">Ramazzottius varieornatus</name>
    <name type="common">Water bear</name>
    <name type="synonym">Tardigrade</name>
    <dbReference type="NCBI Taxonomy" id="947166"/>
    <lineage>
        <taxon>Eukaryota</taxon>
        <taxon>Metazoa</taxon>
        <taxon>Ecdysozoa</taxon>
        <taxon>Tardigrada</taxon>
        <taxon>Eutardigrada</taxon>
        <taxon>Parachela</taxon>
        <taxon>Hypsibioidea</taxon>
        <taxon>Ramazzottiidae</taxon>
        <taxon>Ramazzottius</taxon>
    </lineage>
</organism>
<feature type="domain" description="COMM" evidence="3">
    <location>
        <begin position="127"/>
        <end position="195"/>
    </location>
</feature>
<protein>
    <recommendedName>
        <fullName evidence="1">COMM domain-containing protein 3</fullName>
    </recommendedName>
</protein>
<dbReference type="GO" id="GO:0006814">
    <property type="term" value="P:sodium ion transport"/>
    <property type="evidence" value="ECO:0007669"/>
    <property type="project" value="InterPro"/>
</dbReference>
<evidence type="ECO:0000313" key="5">
    <source>
        <dbReference type="Proteomes" id="UP000186922"/>
    </source>
</evidence>
<dbReference type="Pfam" id="PF21672">
    <property type="entry name" value="COMM_HN"/>
    <property type="match status" value="1"/>
</dbReference>
<accession>A0A1D1VE63</accession>
<evidence type="ECO:0000256" key="2">
    <source>
        <dbReference type="ARBA" id="ARBA00093469"/>
    </source>
</evidence>
<gene>
    <name evidence="4" type="primary">RvY_10226-1</name>
    <name evidence="4" type="synonym">RvY_10226.1</name>
    <name evidence="4" type="ORF">RvY_10226</name>
</gene>
<dbReference type="EMBL" id="BDGG01000005">
    <property type="protein sequence ID" value="GAU99190.1"/>
    <property type="molecule type" value="Genomic_DNA"/>
</dbReference>
<sequence length="196" mass="21864">MAALRLSDDHHVWLAHLSSEDLVNEDAFVQFLEDIVQSLLELEHKIALLEGSEGNPVNLLLLKQAVAGSASLLIEAAKRDCAADSVGLYLQSIGIPERRVRAFRGVYASRKQGIRELLSRISINLPHIMDVDWRLDWAVKSNSLSRIGEPNYQVELQTLAQTEGLKSIAFGLSVEELQDLVWNLKSAIKSVEKHCQ</sequence>
<dbReference type="InterPro" id="IPR017920">
    <property type="entry name" value="COMM"/>
</dbReference>
<comment type="similarity">
    <text evidence="2">Belongs to the COMM domain-containing protein 3 family.</text>
</comment>
<dbReference type="STRING" id="947166.A0A1D1VE63"/>
<dbReference type="OrthoDB" id="1917519at2759"/>
<comment type="caution">
    <text evidence="4">The sequence shown here is derived from an EMBL/GenBank/DDBJ whole genome shotgun (WGS) entry which is preliminary data.</text>
</comment>
<evidence type="ECO:0000256" key="1">
    <source>
        <dbReference type="ARBA" id="ARBA00016548"/>
    </source>
</evidence>
<proteinExistence type="inferred from homology"/>
<dbReference type="PANTHER" id="PTHR31159:SF1">
    <property type="entry name" value="COMM DOMAIN-CONTAINING PROTEIN 3"/>
    <property type="match status" value="1"/>
</dbReference>
<dbReference type="PANTHER" id="PTHR31159">
    <property type="entry name" value="COMM DOMAIN-CONTAINING PROTEIN 3"/>
    <property type="match status" value="1"/>
</dbReference>
<dbReference type="Proteomes" id="UP000186922">
    <property type="component" value="Unassembled WGS sequence"/>
</dbReference>
<reference evidence="4 5" key="1">
    <citation type="journal article" date="2016" name="Nat. Commun.">
        <title>Extremotolerant tardigrade genome and improved radiotolerance of human cultured cells by tardigrade-unique protein.</title>
        <authorList>
            <person name="Hashimoto T."/>
            <person name="Horikawa D.D."/>
            <person name="Saito Y."/>
            <person name="Kuwahara H."/>
            <person name="Kozuka-Hata H."/>
            <person name="Shin-I T."/>
            <person name="Minakuchi Y."/>
            <person name="Ohishi K."/>
            <person name="Motoyama A."/>
            <person name="Aizu T."/>
            <person name="Enomoto A."/>
            <person name="Kondo K."/>
            <person name="Tanaka S."/>
            <person name="Hara Y."/>
            <person name="Koshikawa S."/>
            <person name="Sagara H."/>
            <person name="Miura T."/>
            <person name="Yokobori S."/>
            <person name="Miyagawa K."/>
            <person name="Suzuki Y."/>
            <person name="Kubo T."/>
            <person name="Oyama M."/>
            <person name="Kohara Y."/>
            <person name="Fujiyama A."/>
            <person name="Arakawa K."/>
            <person name="Katayama T."/>
            <person name="Toyoda A."/>
            <person name="Kunieda T."/>
        </authorList>
    </citation>
    <scope>NUCLEOTIDE SEQUENCE [LARGE SCALE GENOMIC DNA]</scope>
    <source>
        <strain evidence="4 5">YOKOZUNA-1</strain>
    </source>
</reference>
<keyword evidence="5" id="KW-1185">Reference proteome</keyword>
<name>A0A1D1VE63_RAMVA</name>
<dbReference type="Pfam" id="PF07258">
    <property type="entry name" value="COMM_domain"/>
    <property type="match status" value="1"/>
</dbReference>
<dbReference type="PROSITE" id="PS51269">
    <property type="entry name" value="COMM"/>
    <property type="match status" value="1"/>
</dbReference>
<dbReference type="AlphaFoldDB" id="A0A1D1VE63"/>
<evidence type="ECO:0000313" key="4">
    <source>
        <dbReference type="EMBL" id="GAU99190.1"/>
    </source>
</evidence>
<dbReference type="InterPro" id="IPR037355">
    <property type="entry name" value="COMMD3"/>
</dbReference>